<feature type="compositionally biased region" description="Low complexity" evidence="1">
    <location>
        <begin position="152"/>
        <end position="168"/>
    </location>
</feature>
<feature type="region of interest" description="Disordered" evidence="1">
    <location>
        <begin position="27"/>
        <end position="178"/>
    </location>
</feature>
<dbReference type="Proteomes" id="UP000794436">
    <property type="component" value="Unassembled WGS sequence"/>
</dbReference>
<feature type="compositionally biased region" description="Polar residues" evidence="1">
    <location>
        <begin position="38"/>
        <end position="65"/>
    </location>
</feature>
<evidence type="ECO:0000256" key="1">
    <source>
        <dbReference type="SAM" id="MobiDB-lite"/>
    </source>
</evidence>
<reference evidence="2" key="1">
    <citation type="submission" date="2019-03" db="EMBL/GenBank/DDBJ databases">
        <title>Long read genome sequence of the mycoparasitic Pythium oligandrum ATCC 38472 isolated from sugarbeet rhizosphere.</title>
        <authorList>
            <person name="Gaulin E."/>
        </authorList>
    </citation>
    <scope>NUCLEOTIDE SEQUENCE</scope>
    <source>
        <strain evidence="2">ATCC 38472_TT</strain>
    </source>
</reference>
<feature type="compositionally biased region" description="Polar residues" evidence="1">
    <location>
        <begin position="115"/>
        <end position="133"/>
    </location>
</feature>
<sequence>MGNGAGNLALMELMTRQTMIPINPMMPMNSGMAPTDPSFGTSPTQTDMTSPGSGMDPLSNTGAPSTDSTETTTTTGTDESIGIDPVDSTGGLSGDGLDPALTEATGTSPGEFDTTDTSVLDPTGTTNTASTEEMGTDLDPGDPSATSALDPTGATTTTAGAAKPTSGTGIAGTVKSAI</sequence>
<gene>
    <name evidence="2" type="ORF">Poli38472_014736</name>
</gene>
<feature type="compositionally biased region" description="Low complexity" evidence="1">
    <location>
        <begin position="66"/>
        <end position="98"/>
    </location>
</feature>
<keyword evidence="3" id="KW-1185">Reference proteome</keyword>
<protein>
    <submittedName>
        <fullName evidence="2">Uncharacterized protein</fullName>
    </submittedName>
</protein>
<proteinExistence type="predicted"/>
<evidence type="ECO:0000313" key="2">
    <source>
        <dbReference type="EMBL" id="TMW54965.1"/>
    </source>
</evidence>
<dbReference type="EMBL" id="SPLM01000151">
    <property type="protein sequence ID" value="TMW54965.1"/>
    <property type="molecule type" value="Genomic_DNA"/>
</dbReference>
<comment type="caution">
    <text evidence="2">The sequence shown here is derived from an EMBL/GenBank/DDBJ whole genome shotgun (WGS) entry which is preliminary data.</text>
</comment>
<name>A0A8K1C1Z8_PYTOL</name>
<evidence type="ECO:0000313" key="3">
    <source>
        <dbReference type="Proteomes" id="UP000794436"/>
    </source>
</evidence>
<accession>A0A8K1C1Z8</accession>
<dbReference type="AlphaFoldDB" id="A0A8K1C1Z8"/>
<organism evidence="2 3">
    <name type="scientific">Pythium oligandrum</name>
    <name type="common">Mycoparasitic fungus</name>
    <dbReference type="NCBI Taxonomy" id="41045"/>
    <lineage>
        <taxon>Eukaryota</taxon>
        <taxon>Sar</taxon>
        <taxon>Stramenopiles</taxon>
        <taxon>Oomycota</taxon>
        <taxon>Peronosporomycetes</taxon>
        <taxon>Pythiales</taxon>
        <taxon>Pythiaceae</taxon>
        <taxon>Pythium</taxon>
    </lineage>
</organism>